<dbReference type="AlphaFoldDB" id="H8ZFW8"/>
<reference evidence="1" key="1">
    <citation type="submission" date="2011-03" db="EMBL/GenBank/DDBJ databases">
        <title>The Genome Sequence of Nematocida sp1 strain ERTm2.</title>
        <authorList>
            <consortium name="The Broad Institute Genome Sequencing Platform"/>
            <consortium name="The Broad Institute Genome Sequencing Center for Infectious Disease"/>
            <person name="Cuomo C."/>
            <person name="Troemel E."/>
            <person name="Young S.K."/>
            <person name="Zeng Q."/>
            <person name="Gargeya S."/>
            <person name="Fitzgerald M."/>
            <person name="Haas B."/>
            <person name="Abouelleil A."/>
            <person name="Alvarado L."/>
            <person name="Arachchi H.M."/>
            <person name="Berlin A."/>
            <person name="Brown A."/>
            <person name="Chapman S.B."/>
            <person name="Chen Z."/>
            <person name="Dunbar C."/>
            <person name="Freedman E."/>
            <person name="Gearin G."/>
            <person name="Gellesch M."/>
            <person name="Goldberg J."/>
            <person name="Griggs A."/>
            <person name="Gujja S."/>
            <person name="Heilman E.R."/>
            <person name="Heiman D."/>
            <person name="Howarth C."/>
            <person name="Larson L."/>
            <person name="Lui A."/>
            <person name="MacDonald P.J.P."/>
            <person name="Mehta T."/>
            <person name="Montmayeur A."/>
            <person name="Murphy C."/>
            <person name="Neiman D."/>
            <person name="Pearson M."/>
            <person name="Priest M."/>
            <person name="Roberts A."/>
            <person name="Saif S."/>
            <person name="Shea T."/>
            <person name="Shenoy N."/>
            <person name="Sisk P."/>
            <person name="Stolte C."/>
            <person name="Sykes S."/>
            <person name="White J."/>
            <person name="Yandava C."/>
            <person name="Wortman J."/>
            <person name="Nusbaum C."/>
            <person name="Birren B."/>
        </authorList>
    </citation>
    <scope>NUCLEOTIDE SEQUENCE</scope>
    <source>
        <strain evidence="1">ERTm2</strain>
    </source>
</reference>
<gene>
    <name evidence="1" type="ORF">NERG_02489</name>
</gene>
<name>H8ZFW8_NEMA1</name>
<dbReference type="EMBL" id="JH604642">
    <property type="protein sequence ID" value="EHY64412.1"/>
    <property type="molecule type" value="Genomic_DNA"/>
</dbReference>
<accession>H8ZFW8</accession>
<dbReference type="HOGENOM" id="CLU_009683_3_0_1"/>
<sequence>MMLRIMKSKKLKLLRRKYFFQFPKKMISKLLLSLVIMQSILARINVEDIKTVSETLVGKRKDVVINPRGPLNLLHGYIENRSGHMYNKRFYSPEIDTDYALSTNGLSDENEQEYDFTRTPVNDRVHKDMDAKTPEGKYLSSYHVQLIKMFPSADGDLSIEAGRSNALTNFLRADHVKKDTKYILAALLLLSEGVDIKINVDCKGKKNNLVIKSKTCKEKVFVNVVMHTAGIDPVTNEQSENIYQSEAAGVVKFYMQCKDNPLLKKEGKFAMPATKEQFESGKFLNSAAFLIQTYIYEFIDTAEDYKNFVEAVHELLIDQVAEKENPEQTKKKGKKSKIFDELFIAKDALSENKKYIESFCDLLKAKNENTKFPFYNDSQLPKYTRVPRCKLDKSGFEKSQALYYSDCVETALLGLFCCLAYNPEKGEYQTSHMGEGISKELKQFFEDYPKPTETTDFEMHKQWSKVVACLKNDKIDYKKEKNELIAGISNILLAISEITGQKKEILKLVESIENICRTGELDDNQSEIADKIESIIKALSKNKNVSVECNDMAIGKRSNGKADILAKINIIYTFDKECNEISLDIMQGHANLILLPSSNTSSAYIKEKYEEVKNIYNGMGCYIGYITDQYISAELDALSCSDYNRSMKFARIVLQIMPEGPEGISKIFVLGKLVSHHVKGAIIMRFIFSTIDKEVGPTNPLTRFTANILGSVSLNDYASRQPMIMFFPFHASWQKFYPRLGFKPSEPVPKEDAVWTYLSGQKTYLCNILESFSVPATSKAICNYLRVAVNDPRMIDLSVEFITRPVLIDRIMSNVMIKDLVEIQSNIKDYMKGYNLNYVYIIWFMCVCSDNYKFSLESAKTVYDFIVFDDYPKPFEFKEAMSGPAEYFKMGLSILKKNKALFCSKGDRKSIEKYDAVLAYFLKFYRLQKKSKSSACTIS</sequence>
<evidence type="ECO:0000313" key="1">
    <source>
        <dbReference type="EMBL" id="EHY64412.1"/>
    </source>
</evidence>
<organism evidence="1">
    <name type="scientific">Nematocida ausubeli (strain ATCC PRA-371 / ERTm2)</name>
    <name type="common">Nematode killer fungus</name>
    <dbReference type="NCBI Taxonomy" id="1913371"/>
    <lineage>
        <taxon>Eukaryota</taxon>
        <taxon>Fungi</taxon>
        <taxon>Fungi incertae sedis</taxon>
        <taxon>Microsporidia</taxon>
        <taxon>Nematocida</taxon>
    </lineage>
</organism>
<dbReference type="Proteomes" id="UP000005622">
    <property type="component" value="Unassembled WGS sequence"/>
</dbReference>
<proteinExistence type="predicted"/>
<protein>
    <submittedName>
        <fullName evidence="1">Uncharacterized protein</fullName>
    </submittedName>
</protein>